<comment type="caution">
    <text evidence="1">The sequence shown here is derived from an EMBL/GenBank/DDBJ whole genome shotgun (WGS) entry which is preliminary data.</text>
</comment>
<proteinExistence type="predicted"/>
<accession>A0A2N5V530</accession>
<protein>
    <submittedName>
        <fullName evidence="1">Uncharacterized protein</fullName>
    </submittedName>
</protein>
<evidence type="ECO:0000313" key="1">
    <source>
        <dbReference type="EMBL" id="PLW45103.1"/>
    </source>
</evidence>
<dbReference type="EMBL" id="PGCI01000051">
    <property type="protein sequence ID" value="PLW45103.1"/>
    <property type="molecule type" value="Genomic_DNA"/>
</dbReference>
<organism evidence="1 2">
    <name type="scientific">Puccinia coronata f. sp. avenae</name>
    <dbReference type="NCBI Taxonomy" id="200324"/>
    <lineage>
        <taxon>Eukaryota</taxon>
        <taxon>Fungi</taxon>
        <taxon>Dikarya</taxon>
        <taxon>Basidiomycota</taxon>
        <taxon>Pucciniomycotina</taxon>
        <taxon>Pucciniomycetes</taxon>
        <taxon>Pucciniales</taxon>
        <taxon>Pucciniaceae</taxon>
        <taxon>Puccinia</taxon>
    </lineage>
</organism>
<dbReference type="PANTHER" id="PTHR33069:SF3">
    <property type="entry name" value="DYNEIN HEAVY CHAIN TAIL DOMAIN-CONTAINING PROTEIN"/>
    <property type="match status" value="1"/>
</dbReference>
<name>A0A2N5V530_9BASI</name>
<sequence length="379" mass="43948">MEGSTQTTTWHANDTALHQAVVSAKLQAIHQKTQAFTSSSRVREDRRTDPLYVHQLRTLLLPTLEENIDRLSDIVFGNSHRTEEPNQLFQAVLGALLEAEKTIHELENFNCSLWRYGAPQPNVQDLSFYRGGLTQEEIVSLWNDLQALFSVYLESLPSCGVFSQIDAMMLDPLIFHSLQSATRSTKEKIKTLVQWLALPDFKILQRSWQPLVLQSSQALHDLTMSRNRYRDRPKLHESLSDAITVVKLMRIFMNKLTKPNNQELSRMPPNEHAALLQATAPISEGLRSLLWHLDDYVRVPDEFRDKPADPIADSLNNTFWILHDYFDLQQGAVRAFYHDFRYQFSLWNQLFHYSVHRLHATHQTALFEFTARIHMNPTE</sequence>
<dbReference type="PANTHER" id="PTHR33069">
    <property type="entry name" value="CHROMOSOME 7, WHOLE GENOME SHOTGUN SEQUENCE-RELATED"/>
    <property type="match status" value="1"/>
</dbReference>
<reference evidence="1 2" key="1">
    <citation type="submission" date="2017-11" db="EMBL/GenBank/DDBJ databases">
        <title>De novo assembly and phasing of dikaryotic genomes from two isolates of Puccinia coronata f. sp. avenae, the causal agent of oat crown rust.</title>
        <authorList>
            <person name="Miller M.E."/>
            <person name="Zhang Y."/>
            <person name="Omidvar V."/>
            <person name="Sperschneider J."/>
            <person name="Schwessinger B."/>
            <person name="Raley C."/>
            <person name="Palmer J.M."/>
            <person name="Garnica D."/>
            <person name="Upadhyaya N."/>
            <person name="Rathjen J."/>
            <person name="Taylor J.M."/>
            <person name="Park R.F."/>
            <person name="Dodds P.N."/>
            <person name="Hirsch C.D."/>
            <person name="Kianian S.F."/>
            <person name="Figueroa M."/>
        </authorList>
    </citation>
    <scope>NUCLEOTIDE SEQUENCE [LARGE SCALE GENOMIC DNA]</scope>
    <source>
        <strain evidence="1">12SD80</strain>
    </source>
</reference>
<dbReference type="AlphaFoldDB" id="A0A2N5V530"/>
<dbReference type="Proteomes" id="UP000235392">
    <property type="component" value="Unassembled WGS sequence"/>
</dbReference>
<evidence type="ECO:0000313" key="2">
    <source>
        <dbReference type="Proteomes" id="UP000235392"/>
    </source>
</evidence>
<gene>
    <name evidence="1" type="ORF">PCASD_04598</name>
</gene>